<protein>
    <submittedName>
        <fullName evidence="3">Uncharacterized protein</fullName>
    </submittedName>
</protein>
<keyword evidence="2" id="KW-0812">Transmembrane</keyword>
<feature type="region of interest" description="Disordered" evidence="1">
    <location>
        <begin position="82"/>
        <end position="107"/>
    </location>
</feature>
<keyword evidence="2" id="KW-0472">Membrane</keyword>
<evidence type="ECO:0000256" key="2">
    <source>
        <dbReference type="SAM" id="Phobius"/>
    </source>
</evidence>
<accession>A0A815YQQ6</accession>
<keyword evidence="4" id="KW-1185">Reference proteome</keyword>
<dbReference type="Proteomes" id="UP000663828">
    <property type="component" value="Unassembled WGS sequence"/>
</dbReference>
<comment type="caution">
    <text evidence="3">The sequence shown here is derived from an EMBL/GenBank/DDBJ whole genome shotgun (WGS) entry which is preliminary data.</text>
</comment>
<dbReference type="AlphaFoldDB" id="A0A815YQQ6"/>
<evidence type="ECO:0000256" key="1">
    <source>
        <dbReference type="SAM" id="MobiDB-lite"/>
    </source>
</evidence>
<gene>
    <name evidence="3" type="ORF">XAT740_LOCUS44670</name>
</gene>
<organism evidence="3 4">
    <name type="scientific">Adineta ricciae</name>
    <name type="common">Rotifer</name>
    <dbReference type="NCBI Taxonomy" id="249248"/>
    <lineage>
        <taxon>Eukaryota</taxon>
        <taxon>Metazoa</taxon>
        <taxon>Spiralia</taxon>
        <taxon>Gnathifera</taxon>
        <taxon>Rotifera</taxon>
        <taxon>Eurotatoria</taxon>
        <taxon>Bdelloidea</taxon>
        <taxon>Adinetida</taxon>
        <taxon>Adinetidae</taxon>
        <taxon>Adineta</taxon>
    </lineage>
</organism>
<reference evidence="3" key="1">
    <citation type="submission" date="2021-02" db="EMBL/GenBank/DDBJ databases">
        <authorList>
            <person name="Nowell W R."/>
        </authorList>
    </citation>
    <scope>NUCLEOTIDE SEQUENCE</scope>
</reference>
<keyword evidence="2" id="KW-1133">Transmembrane helix</keyword>
<dbReference type="EMBL" id="CAJNOR010005699">
    <property type="protein sequence ID" value="CAF1573047.1"/>
    <property type="molecule type" value="Genomic_DNA"/>
</dbReference>
<evidence type="ECO:0000313" key="3">
    <source>
        <dbReference type="EMBL" id="CAF1573047.1"/>
    </source>
</evidence>
<proteinExistence type="predicted"/>
<name>A0A815YQQ6_ADIRI</name>
<sequence>MLTLSQTDKDLYPRRTAPLVTNQLPSTMRTAELDSLPNIPGKNFIFFTRKKAILIGFVLCLLLGLAVGVPFIVETINLTTTTTTTTSTTSTTSTSSTTSSTSSTSTSMYPLVPPGMIMLWSGSIATVPLGWAVCDGTQGTPDLRDRFVLGSGTGSQYAPTQTGGSSSQTPTVTVHDTTLTVAQMPSHSHGGSTDIEDTGTIYYDNNSNPCSATPLNTSPPRWINTKNYNQCGTCQHRHTISTDGGNQPHTHTATSTSINVTPPFVALLYIMKLIGGHKRYLGYCGSAESDRNLMNSTGTGANDRPVTMVSFELHFILVSSDSVVFGKNSLISVTTRTICIDYMMRIQNVVAENRL</sequence>
<evidence type="ECO:0000313" key="4">
    <source>
        <dbReference type="Proteomes" id="UP000663828"/>
    </source>
</evidence>
<feature type="transmembrane region" description="Helical" evidence="2">
    <location>
        <begin position="52"/>
        <end position="73"/>
    </location>
</feature>
<dbReference type="SUPFAM" id="SSF88874">
    <property type="entry name" value="Receptor-binding domain of short tail fibre protein gp12"/>
    <property type="match status" value="1"/>
</dbReference>
<dbReference type="CDD" id="cd22641">
    <property type="entry name" value="C24-like"/>
    <property type="match status" value="1"/>
</dbReference>